<dbReference type="InterPro" id="IPR051722">
    <property type="entry name" value="Endocytosis_PI4K-reg_protein"/>
</dbReference>
<dbReference type="GO" id="GO:0072659">
    <property type="term" value="P:protein localization to plasma membrane"/>
    <property type="evidence" value="ECO:0007669"/>
    <property type="project" value="TreeGrafter"/>
</dbReference>
<evidence type="ECO:0000256" key="1">
    <source>
        <dbReference type="ARBA" id="ARBA00002550"/>
    </source>
</evidence>
<protein>
    <submittedName>
        <fullName evidence="5">Tetratricopeptide repeat protein 5-like protein</fullName>
    </submittedName>
</protein>
<dbReference type="AlphaFoldDB" id="A0A443RZC3"/>
<feature type="compositionally biased region" description="Low complexity" evidence="3">
    <location>
        <begin position="1"/>
        <end position="10"/>
    </location>
</feature>
<comment type="similarity">
    <text evidence="2">Belongs to the YPP1 family.</text>
</comment>
<comment type="caution">
    <text evidence="5">The sequence shown here is derived from an EMBL/GenBank/DDBJ whole genome shotgun (WGS) entry which is preliminary data.</text>
</comment>
<proteinExistence type="inferred from homology"/>
<dbReference type="STRING" id="299467.A0A443RZC3"/>
<evidence type="ECO:0000313" key="5">
    <source>
        <dbReference type="EMBL" id="RWS20619.1"/>
    </source>
</evidence>
<dbReference type="InterPro" id="IPR045819">
    <property type="entry name" value="TTC7_N"/>
</dbReference>
<dbReference type="PANTHER" id="PTHR23083">
    <property type="entry name" value="TETRATRICOPEPTIDE REPEAT PROTEIN, TPR"/>
    <property type="match status" value="1"/>
</dbReference>
<name>A0A443RZC3_9ACAR</name>
<organism evidence="5 6">
    <name type="scientific">Leptotrombidium deliense</name>
    <dbReference type="NCBI Taxonomy" id="299467"/>
    <lineage>
        <taxon>Eukaryota</taxon>
        <taxon>Metazoa</taxon>
        <taxon>Ecdysozoa</taxon>
        <taxon>Arthropoda</taxon>
        <taxon>Chelicerata</taxon>
        <taxon>Arachnida</taxon>
        <taxon>Acari</taxon>
        <taxon>Acariformes</taxon>
        <taxon>Trombidiformes</taxon>
        <taxon>Prostigmata</taxon>
        <taxon>Anystina</taxon>
        <taxon>Parasitengona</taxon>
        <taxon>Trombiculoidea</taxon>
        <taxon>Trombiculidae</taxon>
        <taxon>Leptotrombidium</taxon>
    </lineage>
</organism>
<evidence type="ECO:0000256" key="2">
    <source>
        <dbReference type="ARBA" id="ARBA00038251"/>
    </source>
</evidence>
<dbReference type="Gene3D" id="1.25.40.10">
    <property type="entry name" value="Tetratricopeptide repeat domain"/>
    <property type="match status" value="1"/>
</dbReference>
<dbReference type="VEuPathDB" id="VectorBase:LDEU011421"/>
<evidence type="ECO:0000256" key="3">
    <source>
        <dbReference type="SAM" id="MobiDB-lite"/>
    </source>
</evidence>
<evidence type="ECO:0000259" key="4">
    <source>
        <dbReference type="Pfam" id="PF19440"/>
    </source>
</evidence>
<evidence type="ECO:0000313" key="6">
    <source>
        <dbReference type="Proteomes" id="UP000288716"/>
    </source>
</evidence>
<comment type="function">
    <text evidence="1">Involved in endocytosis.</text>
</comment>
<dbReference type="Proteomes" id="UP000288716">
    <property type="component" value="Unassembled WGS sequence"/>
</dbReference>
<dbReference type="PANTHER" id="PTHR23083:SF464">
    <property type="entry name" value="TETRATRICOPEPTIDE REPEAT DOMAIN 7, ISOFORM A"/>
    <property type="match status" value="1"/>
</dbReference>
<keyword evidence="6" id="KW-1185">Reference proteome</keyword>
<sequence length="360" mass="40963">MSSASTSTPKSKARLESEIERNREEGHWRRCLELAQQLPIESNPQLIQFLLGETKLELCLETDKNSSSSSLLKEAKKHLLSCLGGSNASPLCMDANLLLAKLYYVSGDFDEALKCIDASGIDAVTQVEKSLPLRVMKLVAESFAVKGMSLDKNKEKNQELIITCLTKASDLTIRYMQNIEKQHGPYTVVVVGPILEVAIQRAPIELIQEQKVGKAVVQYRNLLNACETQSTLNMRQTISKQLAEVLMRGVSDFSWTKFDTSITTTSSPWKPLRYYGQSLFVPKQREEEVLLLLMISEMLASRNVVLDRSPEFNETRKQSLENVIAIYDLMTIFYTPLRHFAFDMFERAMKFSFEVKHIWF</sequence>
<dbReference type="GO" id="GO:0046854">
    <property type="term" value="P:phosphatidylinositol phosphate biosynthetic process"/>
    <property type="evidence" value="ECO:0007669"/>
    <property type="project" value="TreeGrafter"/>
</dbReference>
<dbReference type="Pfam" id="PF19440">
    <property type="entry name" value="TTC7_N"/>
    <property type="match status" value="1"/>
</dbReference>
<accession>A0A443RZC3</accession>
<dbReference type="InterPro" id="IPR011990">
    <property type="entry name" value="TPR-like_helical_dom_sf"/>
</dbReference>
<feature type="domain" description="Tetratricopeptide repeat protein 7 N-terminal" evidence="4">
    <location>
        <begin position="7"/>
        <end position="332"/>
    </location>
</feature>
<dbReference type="EMBL" id="NCKV01016500">
    <property type="protein sequence ID" value="RWS20619.1"/>
    <property type="molecule type" value="Genomic_DNA"/>
</dbReference>
<reference evidence="5 6" key="1">
    <citation type="journal article" date="2018" name="Gigascience">
        <title>Genomes of trombidid mites reveal novel predicted allergens and laterally-transferred genes associated with secondary metabolism.</title>
        <authorList>
            <person name="Dong X."/>
            <person name="Chaisiri K."/>
            <person name="Xia D."/>
            <person name="Armstrong S.D."/>
            <person name="Fang Y."/>
            <person name="Donnelly M.J."/>
            <person name="Kadowaki T."/>
            <person name="McGarry J.W."/>
            <person name="Darby A.C."/>
            <person name="Makepeace B.L."/>
        </authorList>
    </citation>
    <scope>NUCLEOTIDE SEQUENCE [LARGE SCALE GENOMIC DNA]</scope>
    <source>
        <strain evidence="5">UoL-UT</strain>
    </source>
</reference>
<dbReference type="GO" id="GO:0005886">
    <property type="term" value="C:plasma membrane"/>
    <property type="evidence" value="ECO:0007669"/>
    <property type="project" value="TreeGrafter"/>
</dbReference>
<dbReference type="OrthoDB" id="29013at2759"/>
<feature type="region of interest" description="Disordered" evidence="3">
    <location>
        <begin position="1"/>
        <end position="21"/>
    </location>
</feature>
<gene>
    <name evidence="5" type="ORF">B4U80_08387</name>
</gene>
<feature type="non-terminal residue" evidence="5">
    <location>
        <position position="360"/>
    </location>
</feature>